<dbReference type="EC" id="2.3.1.51" evidence="6"/>
<evidence type="ECO:0000313" key="6">
    <source>
        <dbReference type="EMBL" id="MBB6479435.1"/>
    </source>
</evidence>
<keyword evidence="3 6" id="KW-0012">Acyltransferase</keyword>
<protein>
    <submittedName>
        <fullName evidence="6">1-acyl-sn-glycerol-3-phosphate acyltransferase</fullName>
        <ecNumber evidence="6">2.3.1.51</ecNumber>
    </submittedName>
</protein>
<dbReference type="AlphaFoldDB" id="A0A841R6F5"/>
<comment type="caution">
    <text evidence="6">The sequence shown here is derived from an EMBL/GenBank/DDBJ whole genome shotgun (WGS) entry which is preliminary data.</text>
</comment>
<keyword evidence="4" id="KW-0812">Transmembrane</keyword>
<evidence type="ECO:0000256" key="2">
    <source>
        <dbReference type="ARBA" id="ARBA00022679"/>
    </source>
</evidence>
<accession>A0A841R6F5</accession>
<feature type="transmembrane region" description="Helical" evidence="4">
    <location>
        <begin position="80"/>
        <end position="98"/>
    </location>
</feature>
<dbReference type="GO" id="GO:0006654">
    <property type="term" value="P:phosphatidic acid biosynthetic process"/>
    <property type="evidence" value="ECO:0007669"/>
    <property type="project" value="TreeGrafter"/>
</dbReference>
<feature type="domain" description="Phospholipid/glycerol acyltransferase" evidence="5">
    <location>
        <begin position="76"/>
        <end position="189"/>
    </location>
</feature>
<feature type="transmembrane region" description="Helical" evidence="4">
    <location>
        <begin position="41"/>
        <end position="60"/>
    </location>
</feature>
<organism evidence="6 7">
    <name type="scientific">Spirochaeta isovalerica</name>
    <dbReference type="NCBI Taxonomy" id="150"/>
    <lineage>
        <taxon>Bacteria</taxon>
        <taxon>Pseudomonadati</taxon>
        <taxon>Spirochaetota</taxon>
        <taxon>Spirochaetia</taxon>
        <taxon>Spirochaetales</taxon>
        <taxon>Spirochaetaceae</taxon>
        <taxon>Spirochaeta</taxon>
    </lineage>
</organism>
<comment type="pathway">
    <text evidence="1">Lipid metabolism.</text>
</comment>
<gene>
    <name evidence="6" type="ORF">HNR50_001093</name>
</gene>
<feature type="transmembrane region" description="Helical" evidence="4">
    <location>
        <begin position="12"/>
        <end position="34"/>
    </location>
</feature>
<evidence type="ECO:0000256" key="4">
    <source>
        <dbReference type="SAM" id="Phobius"/>
    </source>
</evidence>
<keyword evidence="4" id="KW-0472">Membrane</keyword>
<dbReference type="CDD" id="cd07989">
    <property type="entry name" value="LPLAT_AGPAT-like"/>
    <property type="match status" value="1"/>
</dbReference>
<evidence type="ECO:0000313" key="7">
    <source>
        <dbReference type="Proteomes" id="UP000587760"/>
    </source>
</evidence>
<evidence type="ECO:0000256" key="1">
    <source>
        <dbReference type="ARBA" id="ARBA00005189"/>
    </source>
</evidence>
<evidence type="ECO:0000256" key="3">
    <source>
        <dbReference type="ARBA" id="ARBA00023315"/>
    </source>
</evidence>
<dbReference type="SMART" id="SM00563">
    <property type="entry name" value="PlsC"/>
    <property type="match status" value="1"/>
</dbReference>
<dbReference type="InterPro" id="IPR002123">
    <property type="entry name" value="Plipid/glycerol_acylTrfase"/>
</dbReference>
<evidence type="ECO:0000259" key="5">
    <source>
        <dbReference type="SMART" id="SM00563"/>
    </source>
</evidence>
<reference evidence="6 7" key="1">
    <citation type="submission" date="2020-08" db="EMBL/GenBank/DDBJ databases">
        <title>Genomic Encyclopedia of Type Strains, Phase IV (KMG-IV): sequencing the most valuable type-strain genomes for metagenomic binning, comparative biology and taxonomic classification.</title>
        <authorList>
            <person name="Goeker M."/>
        </authorList>
    </citation>
    <scope>NUCLEOTIDE SEQUENCE [LARGE SCALE GENOMIC DNA]</scope>
    <source>
        <strain evidence="6 7">DSM 2461</strain>
    </source>
</reference>
<dbReference type="Proteomes" id="UP000587760">
    <property type="component" value="Unassembled WGS sequence"/>
</dbReference>
<keyword evidence="2 6" id="KW-0808">Transferase</keyword>
<dbReference type="RefSeq" id="WP_221439809.1">
    <property type="nucleotide sequence ID" value="NZ_JACHGJ010000002.1"/>
</dbReference>
<dbReference type="Pfam" id="PF01553">
    <property type="entry name" value="Acyltransferase"/>
    <property type="match status" value="1"/>
</dbReference>
<dbReference type="GO" id="GO:0003841">
    <property type="term" value="F:1-acylglycerol-3-phosphate O-acyltransferase activity"/>
    <property type="evidence" value="ECO:0007669"/>
    <property type="project" value="UniProtKB-EC"/>
</dbReference>
<keyword evidence="4" id="KW-1133">Transmembrane helix</keyword>
<proteinExistence type="predicted"/>
<name>A0A841R6F5_9SPIO</name>
<sequence length="246" mass="28508">MHLILSLLYWMIAIPAIVLVMFPLSFSVWCLTVLFDKRLRLLQFIANIWGSLFIWLNPFVSVEITGKENIDPKKTYIITPNHSFLLDIPALHLLFIHFKWISKASLRRVPFIGWNMVLNKTIFINRTDQKSQLKMMRSCEENLALGNSIMIFPEGTRSRGQGLGKFLDGGFLLAKKMKCDILPVALTYSETEIIKGFIFTKFLKIKVEVLKAIPSDEFKKTRELRDNVKMRIESVLQKQRAETITL</sequence>
<dbReference type="PANTHER" id="PTHR10434:SF11">
    <property type="entry name" value="1-ACYL-SN-GLYCEROL-3-PHOSPHATE ACYLTRANSFERASE"/>
    <property type="match status" value="1"/>
</dbReference>
<dbReference type="EMBL" id="JACHGJ010000002">
    <property type="protein sequence ID" value="MBB6479435.1"/>
    <property type="molecule type" value="Genomic_DNA"/>
</dbReference>
<dbReference type="PANTHER" id="PTHR10434">
    <property type="entry name" value="1-ACYL-SN-GLYCEROL-3-PHOSPHATE ACYLTRANSFERASE"/>
    <property type="match status" value="1"/>
</dbReference>
<dbReference type="SUPFAM" id="SSF69593">
    <property type="entry name" value="Glycerol-3-phosphate (1)-acyltransferase"/>
    <property type="match status" value="1"/>
</dbReference>
<keyword evidence="7" id="KW-1185">Reference proteome</keyword>